<feature type="transmembrane region" description="Helical" evidence="12">
    <location>
        <begin position="782"/>
        <end position="800"/>
    </location>
</feature>
<comment type="function">
    <text evidence="1 12">Involved in inositol deacylation of GPI-anchored proteins which plays important roles in the quality control and ER-associated degradation of GPI-anchored proteins.</text>
</comment>
<dbReference type="InterPro" id="IPR039529">
    <property type="entry name" value="PGAP1/BST1"/>
</dbReference>
<gene>
    <name evidence="16" type="ORF">GJ744_001482</name>
</gene>
<dbReference type="PANTHER" id="PTHR15495">
    <property type="entry name" value="NEGATIVE REGULATOR OF VESICLE FORMATION-RELATED"/>
    <property type="match status" value="1"/>
</dbReference>
<organism evidence="16 17">
    <name type="scientific">Endocarpon pusillum</name>
    <dbReference type="NCBI Taxonomy" id="364733"/>
    <lineage>
        <taxon>Eukaryota</taxon>
        <taxon>Fungi</taxon>
        <taxon>Dikarya</taxon>
        <taxon>Ascomycota</taxon>
        <taxon>Pezizomycotina</taxon>
        <taxon>Eurotiomycetes</taxon>
        <taxon>Chaetothyriomycetidae</taxon>
        <taxon>Verrucariales</taxon>
        <taxon>Verrucariaceae</taxon>
        <taxon>Endocarpon</taxon>
    </lineage>
</organism>
<dbReference type="EMBL" id="JAACFV010000120">
    <property type="protein sequence ID" value="KAF7505028.1"/>
    <property type="molecule type" value="Genomic_DNA"/>
</dbReference>
<comment type="subcellular location">
    <subcellularLocation>
        <location evidence="2">Endoplasmic reticulum membrane</location>
        <topology evidence="2">Multi-pass membrane protein</topology>
    </subcellularLocation>
</comment>
<evidence type="ECO:0000256" key="1">
    <source>
        <dbReference type="ARBA" id="ARBA00003496"/>
    </source>
</evidence>
<evidence type="ECO:0000256" key="8">
    <source>
        <dbReference type="ARBA" id="ARBA00022824"/>
    </source>
</evidence>
<evidence type="ECO:0000313" key="17">
    <source>
        <dbReference type="Proteomes" id="UP000606974"/>
    </source>
</evidence>
<dbReference type="InterPro" id="IPR056824">
    <property type="entry name" value="PGAP1_TMD"/>
</dbReference>
<dbReference type="SUPFAM" id="SSF53474">
    <property type="entry name" value="alpha/beta-Hydrolases"/>
    <property type="match status" value="1"/>
</dbReference>
<dbReference type="Pfam" id="PF07819">
    <property type="entry name" value="PGAP1"/>
    <property type="match status" value="1"/>
</dbReference>
<keyword evidence="11 12" id="KW-0472">Membrane</keyword>
<evidence type="ECO:0000256" key="2">
    <source>
        <dbReference type="ARBA" id="ARBA00004477"/>
    </source>
</evidence>
<dbReference type="FunFam" id="3.40.50.1820:FF:000056">
    <property type="entry name" value="GPI inositol-deacylase"/>
    <property type="match status" value="1"/>
</dbReference>
<sequence>MLRRPSGSPIEERADYPFTAEAILSNQRRQPDVPNELLFEVSTQDEQWLKRTESGETSPRARTSATWKRQSPTDSTTEKKHTEVTMLPSPGQGRKITPNRRSARQSQSKSPWSCSLLTIVTAGLAVFFLLSVVQSFLNRQVDPQGCIMSTMSPTYIKMSGFDTEHSRFATKYSLYLYREDGVDHYTEDNIGLRGAPVLFLPGNAGSYKQVRSLSSEASRYFHNVVQHDQEAIRAGTSSLDFFMIDFNEDLAAFHGQTIIDQADYVNEAVAYIISLYHDPHRSRRDPHLPDPSSVILIGHSMGGIVARTVLITPNYQSNSVNTIITMSTPHARPPLSFDSDMVKTYQRVNDYWRESYSQKSSSNNPLWHTTLISFAGGGRDTMVPSDYTSLLSLVPATHGFTVFTSTIPDIWTSMDHLAITWCDQFRKVLIKSLFEVVDVRRAAQTKPRTERIKIFRKWLLTGLEASAPKTLPWHDPTVLLTLSDGSRSMILQSSNLTIRRLGAAGQTNARLLPLPSGEEADGKLITVLTDQAMDRFGDFEKLEVLFCSISPLPHGHSSTLLPVEIDLSDGSPGATRLACKKAGGDAIHLPASTRSSKHAFDQASPFTYLQYHATDVEEHQFLAVVDKASDLSEGWLIADIAENSRTFMVANISLKKLLMTGLHVELPPDRPLMTDIRVPVLHSSLLAYSLRLGNLGCGSDAEIFTPLLRQYIDQPHESKFFVNFKQADISLHGIAPFMPPALNGDELASGVSFQLWTDPTCDASLNLALKVDVTGSLGKLVMRYRTLLAAFPLMVVAMVLRKQFRVYDDTGIFITFTESLDKCLRTSLPILFLAMTLFATSVAQTSTFAFRHNQTANSTEALVDYTQNDLFLGSSDTFFWFLVPLTGLVSVGACIAINYLVLAVTYPLSIVYSYSTTKSGYIKHEEPQTVIRSTFAPSTPRRRAINTIILLMFVAFVIPYQFAYVVACIVQLATSTRALRFAREMRSATLMNFSNYTHSIFILMLWVLPINLPVLIVWIHNLSVHWLTPFSSHHNVLSIMPFIILVETLTGGTMIPRITTKVRYLTDVIFFSLAVFTAMYGVTYAYMLHQLVNLVALWLVIVHYAYQNGFPLSGLKGLLEGDDDSDVNADVKKMP</sequence>
<evidence type="ECO:0000256" key="13">
    <source>
        <dbReference type="SAM" id="MobiDB-lite"/>
    </source>
</evidence>
<keyword evidence="9 12" id="KW-0653">Protein transport</keyword>
<feature type="transmembrane region" description="Helical" evidence="12">
    <location>
        <begin position="995"/>
        <end position="1020"/>
    </location>
</feature>
<evidence type="ECO:0000256" key="5">
    <source>
        <dbReference type="ARBA" id="ARBA00022448"/>
    </source>
</evidence>
<evidence type="ECO:0000256" key="12">
    <source>
        <dbReference type="RuleBase" id="RU365011"/>
    </source>
</evidence>
<keyword evidence="6 12" id="KW-0812">Transmembrane</keyword>
<dbReference type="GO" id="GO:0005789">
    <property type="term" value="C:endoplasmic reticulum membrane"/>
    <property type="evidence" value="ECO:0007669"/>
    <property type="project" value="UniProtKB-SubCell"/>
</dbReference>
<dbReference type="AlphaFoldDB" id="A0A8H7AA68"/>
<feature type="transmembrane region" description="Helical" evidence="12">
    <location>
        <begin position="114"/>
        <end position="137"/>
    </location>
</feature>
<name>A0A8H7AA68_9EURO</name>
<evidence type="ECO:0000256" key="6">
    <source>
        <dbReference type="ARBA" id="ARBA00022692"/>
    </source>
</evidence>
<feature type="transmembrane region" description="Helical" evidence="12">
    <location>
        <begin position="1088"/>
        <end position="1106"/>
    </location>
</feature>
<keyword evidence="8 12" id="KW-0256">Endoplasmic reticulum</keyword>
<feature type="transmembrane region" description="Helical" evidence="12">
    <location>
        <begin position="948"/>
        <end position="974"/>
    </location>
</feature>
<feature type="transmembrane region" description="Helical" evidence="12">
    <location>
        <begin position="1064"/>
        <end position="1082"/>
    </location>
</feature>
<dbReference type="PANTHER" id="PTHR15495:SF7">
    <property type="entry name" value="GPI INOSITOL-DEACYLASE"/>
    <property type="match status" value="1"/>
</dbReference>
<comment type="caution">
    <text evidence="16">The sequence shown here is derived from an EMBL/GenBank/DDBJ whole genome shotgun (WGS) entry which is preliminary data.</text>
</comment>
<dbReference type="GO" id="GO:0006505">
    <property type="term" value="P:GPI anchor metabolic process"/>
    <property type="evidence" value="ECO:0007669"/>
    <property type="project" value="TreeGrafter"/>
</dbReference>
<reference evidence="16" key="1">
    <citation type="submission" date="2020-02" db="EMBL/GenBank/DDBJ databases">
        <authorList>
            <person name="Palmer J.M."/>
        </authorList>
    </citation>
    <scope>NUCLEOTIDE SEQUENCE</scope>
    <source>
        <strain evidence="16">EPUS1.4</strain>
        <tissue evidence="16">Thallus</tissue>
    </source>
</reference>
<dbReference type="Pfam" id="PF25140">
    <property type="entry name" value="PGAP1_TMD"/>
    <property type="match status" value="1"/>
</dbReference>
<evidence type="ECO:0000256" key="4">
    <source>
        <dbReference type="ARBA" id="ARBA00015856"/>
    </source>
</evidence>
<feature type="transmembrane region" description="Helical" evidence="12">
    <location>
        <begin position="878"/>
        <end position="902"/>
    </location>
</feature>
<feature type="transmembrane region" description="Helical" evidence="12">
    <location>
        <begin position="1032"/>
        <end position="1052"/>
    </location>
</feature>
<dbReference type="OrthoDB" id="348976at2759"/>
<accession>A0A8H7AA68</accession>
<dbReference type="InterPro" id="IPR012908">
    <property type="entry name" value="PGAP1-ab_dom-like"/>
</dbReference>
<dbReference type="InterPro" id="IPR029058">
    <property type="entry name" value="AB_hydrolase_fold"/>
</dbReference>
<evidence type="ECO:0000259" key="14">
    <source>
        <dbReference type="Pfam" id="PF07819"/>
    </source>
</evidence>
<proteinExistence type="inferred from homology"/>
<keyword evidence="10 12" id="KW-1133">Transmembrane helix</keyword>
<dbReference type="GO" id="GO:0050185">
    <property type="term" value="F:phosphatidylinositol deacylase activity"/>
    <property type="evidence" value="ECO:0007669"/>
    <property type="project" value="TreeGrafter"/>
</dbReference>
<dbReference type="GO" id="GO:0006888">
    <property type="term" value="P:endoplasmic reticulum to Golgi vesicle-mediated transport"/>
    <property type="evidence" value="ECO:0007669"/>
    <property type="project" value="TreeGrafter"/>
</dbReference>
<dbReference type="EC" id="3.1.-.-" evidence="12"/>
<dbReference type="Gene3D" id="3.40.50.1820">
    <property type="entry name" value="alpha/beta hydrolase"/>
    <property type="match status" value="1"/>
</dbReference>
<evidence type="ECO:0000259" key="15">
    <source>
        <dbReference type="Pfam" id="PF25140"/>
    </source>
</evidence>
<evidence type="ECO:0000313" key="16">
    <source>
        <dbReference type="EMBL" id="KAF7505028.1"/>
    </source>
</evidence>
<protein>
    <recommendedName>
        <fullName evidence="4 12">GPI inositol-deacylase</fullName>
        <ecNumber evidence="12">3.1.-.-</ecNumber>
    </recommendedName>
</protein>
<evidence type="ECO:0000256" key="7">
    <source>
        <dbReference type="ARBA" id="ARBA00022801"/>
    </source>
</evidence>
<dbReference type="Pfam" id="PF25141">
    <property type="entry name" value="PGAP1_2nd"/>
    <property type="match status" value="1"/>
</dbReference>
<keyword evidence="7 12" id="KW-0378">Hydrolase</keyword>
<evidence type="ECO:0000256" key="10">
    <source>
        <dbReference type="ARBA" id="ARBA00022989"/>
    </source>
</evidence>
<feature type="domain" description="GPI inositol-deacylase transmembrane" evidence="15">
    <location>
        <begin position="787"/>
        <end position="1104"/>
    </location>
</feature>
<feature type="compositionally biased region" description="Polar residues" evidence="13">
    <location>
        <begin position="55"/>
        <end position="75"/>
    </location>
</feature>
<dbReference type="Proteomes" id="UP000606974">
    <property type="component" value="Unassembled WGS sequence"/>
</dbReference>
<keyword evidence="17" id="KW-1185">Reference proteome</keyword>
<keyword evidence="5 12" id="KW-0813">Transport</keyword>
<feature type="region of interest" description="Disordered" evidence="13">
    <location>
        <begin position="44"/>
        <end position="107"/>
    </location>
</feature>
<evidence type="ECO:0000256" key="11">
    <source>
        <dbReference type="ARBA" id="ARBA00023136"/>
    </source>
</evidence>
<feature type="domain" description="GPI inositol-deacylase PGAP1-like alpha/beta" evidence="14">
    <location>
        <begin position="192"/>
        <end position="436"/>
    </location>
</feature>
<evidence type="ECO:0000256" key="3">
    <source>
        <dbReference type="ARBA" id="ARBA00006931"/>
    </source>
</evidence>
<dbReference type="GO" id="GO:0015031">
    <property type="term" value="P:protein transport"/>
    <property type="evidence" value="ECO:0007669"/>
    <property type="project" value="UniProtKB-KW"/>
</dbReference>
<comment type="similarity">
    <text evidence="3 12">Belongs to the GPI inositol-deacylase family.</text>
</comment>
<evidence type="ECO:0000256" key="9">
    <source>
        <dbReference type="ARBA" id="ARBA00022927"/>
    </source>
</evidence>